<dbReference type="SUPFAM" id="SSF46785">
    <property type="entry name" value="Winged helix' DNA-binding domain"/>
    <property type="match status" value="1"/>
</dbReference>
<keyword evidence="2" id="KW-0238">DNA-binding</keyword>
<dbReference type="InterPro" id="IPR036388">
    <property type="entry name" value="WH-like_DNA-bd_sf"/>
</dbReference>
<keyword evidence="3" id="KW-1185">Reference proteome</keyword>
<name>A0A7Y9DXI0_9PSEU</name>
<dbReference type="PANTHER" id="PTHR39515">
    <property type="entry name" value="CONSERVED PROTEIN"/>
    <property type="match status" value="1"/>
</dbReference>
<dbReference type="Pfam" id="PF12802">
    <property type="entry name" value="MarR_2"/>
    <property type="match status" value="1"/>
</dbReference>
<dbReference type="PANTHER" id="PTHR39515:SF2">
    <property type="entry name" value="HTH-TYPE TRANSCRIPTIONAL REGULATOR RV0880"/>
    <property type="match status" value="1"/>
</dbReference>
<dbReference type="EMBL" id="JACCBN010000001">
    <property type="protein sequence ID" value="NYD37332.1"/>
    <property type="molecule type" value="Genomic_DNA"/>
</dbReference>
<evidence type="ECO:0000259" key="1">
    <source>
        <dbReference type="PROSITE" id="PS50995"/>
    </source>
</evidence>
<feature type="domain" description="HTH marR-type" evidence="1">
    <location>
        <begin position="8"/>
        <end position="143"/>
    </location>
</feature>
<gene>
    <name evidence="2" type="ORF">BJ983_003434</name>
</gene>
<dbReference type="AlphaFoldDB" id="A0A7Y9DXI0"/>
<dbReference type="SMART" id="SM00347">
    <property type="entry name" value="HTH_MARR"/>
    <property type="match status" value="1"/>
</dbReference>
<evidence type="ECO:0000313" key="2">
    <source>
        <dbReference type="EMBL" id="NYD37332.1"/>
    </source>
</evidence>
<organism evidence="2 3">
    <name type="scientific">Actinomycetospora corticicola</name>
    <dbReference type="NCBI Taxonomy" id="663602"/>
    <lineage>
        <taxon>Bacteria</taxon>
        <taxon>Bacillati</taxon>
        <taxon>Actinomycetota</taxon>
        <taxon>Actinomycetes</taxon>
        <taxon>Pseudonocardiales</taxon>
        <taxon>Pseudonocardiaceae</taxon>
        <taxon>Actinomycetospora</taxon>
    </lineage>
</organism>
<dbReference type="InterPro" id="IPR036390">
    <property type="entry name" value="WH_DNA-bd_sf"/>
</dbReference>
<dbReference type="GO" id="GO:0003700">
    <property type="term" value="F:DNA-binding transcription factor activity"/>
    <property type="evidence" value="ECO:0007669"/>
    <property type="project" value="InterPro"/>
</dbReference>
<dbReference type="RefSeq" id="WP_179794902.1">
    <property type="nucleotide sequence ID" value="NZ_BAABHP010000014.1"/>
</dbReference>
<dbReference type="PROSITE" id="PS50995">
    <property type="entry name" value="HTH_MARR_2"/>
    <property type="match status" value="1"/>
</dbReference>
<dbReference type="Gene3D" id="1.10.10.10">
    <property type="entry name" value="Winged helix-like DNA-binding domain superfamily/Winged helix DNA-binding domain"/>
    <property type="match status" value="1"/>
</dbReference>
<dbReference type="InterPro" id="IPR000835">
    <property type="entry name" value="HTH_MarR-typ"/>
</dbReference>
<reference evidence="2 3" key="1">
    <citation type="submission" date="2020-07" db="EMBL/GenBank/DDBJ databases">
        <title>Sequencing the genomes of 1000 actinobacteria strains.</title>
        <authorList>
            <person name="Klenk H.-P."/>
        </authorList>
    </citation>
    <scope>NUCLEOTIDE SEQUENCE [LARGE SCALE GENOMIC DNA]</scope>
    <source>
        <strain evidence="2 3">DSM 45772</strain>
    </source>
</reference>
<dbReference type="InterPro" id="IPR052526">
    <property type="entry name" value="HTH-type_Bedaq_tolerance"/>
</dbReference>
<accession>A0A7Y9DXI0</accession>
<protein>
    <submittedName>
        <fullName evidence="2">DNA-binding MarR family transcriptional regulator</fullName>
    </submittedName>
</protein>
<evidence type="ECO:0000313" key="3">
    <source>
        <dbReference type="Proteomes" id="UP000535890"/>
    </source>
</evidence>
<proteinExistence type="predicted"/>
<dbReference type="GO" id="GO:0003677">
    <property type="term" value="F:DNA binding"/>
    <property type="evidence" value="ECO:0007669"/>
    <property type="project" value="UniProtKB-KW"/>
</dbReference>
<sequence length="148" mass="16238">MLVAPALADRLLPAITALRRAVRRRTRDRLGVEHLPAGRVELLRAVEELPGAGVGAVARRLRLAENTVSTAVRAAVADGHLERRTDPADRRAVRLDLTDAARTRLRQWRTARSELVEDALRRLPDADRAVLEAAVPALERLLDAVEGA</sequence>
<comment type="caution">
    <text evidence="2">The sequence shown here is derived from an EMBL/GenBank/DDBJ whole genome shotgun (WGS) entry which is preliminary data.</text>
</comment>
<dbReference type="Proteomes" id="UP000535890">
    <property type="component" value="Unassembled WGS sequence"/>
</dbReference>